<sequence>MEGLEGERQKGEGEGAGRRWRPWRCSPAHGAEWIPTADSGGEGVDGMARTTANATASIAQLGTAASGDRSGGGGGGEEGDGARALEGMGELGEIGKKREGVAVELK</sequence>
<evidence type="ECO:0000256" key="1">
    <source>
        <dbReference type="SAM" id="MobiDB-lite"/>
    </source>
</evidence>
<name>Q2QTL7_ORYSJ</name>
<protein>
    <submittedName>
        <fullName evidence="2">Uncharacterized protein</fullName>
    </submittedName>
</protein>
<feature type="compositionally biased region" description="Basic and acidic residues" evidence="1">
    <location>
        <begin position="1"/>
        <end position="17"/>
    </location>
</feature>
<dbReference type="AlphaFoldDB" id="Q2QTL7"/>
<gene>
    <name evidence="2" type="ordered locus">LOC_Os12g19230</name>
</gene>
<reference evidence="2" key="3">
    <citation type="submission" date="2006-01" db="EMBL/GenBank/DDBJ databases">
        <authorList>
            <person name="Buell R."/>
        </authorList>
    </citation>
    <scope>NUCLEOTIDE SEQUENCE</scope>
</reference>
<feature type="region of interest" description="Disordered" evidence="1">
    <location>
        <begin position="60"/>
        <end position="91"/>
    </location>
</feature>
<feature type="region of interest" description="Disordered" evidence="1">
    <location>
        <begin position="1"/>
        <end position="24"/>
    </location>
</feature>
<dbReference type="EMBL" id="DP000011">
    <property type="protein sequence ID" value="ABA97153.1"/>
    <property type="molecule type" value="Genomic_DNA"/>
</dbReference>
<reference evidence="2" key="2">
    <citation type="submission" date="2005-04" db="EMBL/GenBank/DDBJ databases">
        <authorList>
            <person name="Buell C.R."/>
            <person name="Wing R.A."/>
            <person name="McCombie W.A."/>
            <person name="Ouyang S."/>
        </authorList>
    </citation>
    <scope>NUCLEOTIDE SEQUENCE</scope>
</reference>
<accession>Q2QTL7</accession>
<evidence type="ECO:0000313" key="2">
    <source>
        <dbReference type="EMBL" id="ABA97153.1"/>
    </source>
</evidence>
<proteinExistence type="predicted"/>
<reference evidence="2" key="1">
    <citation type="journal article" date="2005" name="BMC Biol.">
        <title>The sequence of rice chromosomes 11 and 12, rich in disease resistance genes and recent gene duplications.</title>
        <authorList>
            <consortium name="The rice chromosomes 11 and 12 sequencing consortia"/>
        </authorList>
    </citation>
    <scope>NUCLEOTIDE SEQUENCE [LARGE SCALE GENOMIC DNA]</scope>
</reference>
<organism evidence="2">
    <name type="scientific">Oryza sativa subsp. japonica</name>
    <name type="common">Rice</name>
    <dbReference type="NCBI Taxonomy" id="39947"/>
    <lineage>
        <taxon>Eukaryota</taxon>
        <taxon>Viridiplantae</taxon>
        <taxon>Streptophyta</taxon>
        <taxon>Embryophyta</taxon>
        <taxon>Tracheophyta</taxon>
        <taxon>Spermatophyta</taxon>
        <taxon>Magnoliopsida</taxon>
        <taxon>Liliopsida</taxon>
        <taxon>Poales</taxon>
        <taxon>Poaceae</taxon>
        <taxon>BOP clade</taxon>
        <taxon>Oryzoideae</taxon>
        <taxon>Oryzeae</taxon>
        <taxon>Oryzinae</taxon>
        <taxon>Oryza</taxon>
        <taxon>Oryza sativa</taxon>
    </lineage>
</organism>